<dbReference type="EMBL" id="JAEHOC010000002">
    <property type="protein sequence ID" value="KAG2444308.1"/>
    <property type="molecule type" value="Genomic_DNA"/>
</dbReference>
<gene>
    <name evidence="2" type="ORF">HXX76_001065</name>
</gene>
<evidence type="ECO:0000313" key="3">
    <source>
        <dbReference type="Proteomes" id="UP000650467"/>
    </source>
</evidence>
<keyword evidence="3" id="KW-1185">Reference proteome</keyword>
<reference evidence="2" key="1">
    <citation type="journal article" date="2020" name="bioRxiv">
        <title>Comparative genomics of Chlamydomonas.</title>
        <authorList>
            <person name="Craig R.J."/>
            <person name="Hasan A.R."/>
            <person name="Ness R.W."/>
            <person name="Keightley P.D."/>
        </authorList>
    </citation>
    <scope>NUCLEOTIDE SEQUENCE</scope>
    <source>
        <strain evidence="2">SAG 7.73</strain>
    </source>
</reference>
<name>A0A836B158_CHLIN</name>
<sequence>MPTGDRPNAGPGGDASAAKAAAAGGQQQQSTTPVLSWSGDTQVAMFITVLLLLNLMKWAMTPPCTC</sequence>
<accession>A0A836B158</accession>
<evidence type="ECO:0000313" key="2">
    <source>
        <dbReference type="EMBL" id="KAG2444308.1"/>
    </source>
</evidence>
<feature type="compositionally biased region" description="Low complexity" evidence="1">
    <location>
        <begin position="14"/>
        <end position="29"/>
    </location>
</feature>
<proteinExistence type="predicted"/>
<organism evidence="2 3">
    <name type="scientific">Chlamydomonas incerta</name>
    <dbReference type="NCBI Taxonomy" id="51695"/>
    <lineage>
        <taxon>Eukaryota</taxon>
        <taxon>Viridiplantae</taxon>
        <taxon>Chlorophyta</taxon>
        <taxon>core chlorophytes</taxon>
        <taxon>Chlorophyceae</taxon>
        <taxon>CS clade</taxon>
        <taxon>Chlamydomonadales</taxon>
        <taxon>Chlamydomonadaceae</taxon>
        <taxon>Chlamydomonas</taxon>
    </lineage>
</organism>
<comment type="caution">
    <text evidence="2">The sequence shown here is derived from an EMBL/GenBank/DDBJ whole genome shotgun (WGS) entry which is preliminary data.</text>
</comment>
<protein>
    <submittedName>
        <fullName evidence="2">Uncharacterized protein</fullName>
    </submittedName>
</protein>
<evidence type="ECO:0000256" key="1">
    <source>
        <dbReference type="SAM" id="MobiDB-lite"/>
    </source>
</evidence>
<feature type="region of interest" description="Disordered" evidence="1">
    <location>
        <begin position="1"/>
        <end position="35"/>
    </location>
</feature>
<dbReference type="Proteomes" id="UP000650467">
    <property type="component" value="Unassembled WGS sequence"/>
</dbReference>
<dbReference type="AlphaFoldDB" id="A0A836B158"/>